<dbReference type="Gene3D" id="2.40.10.220">
    <property type="entry name" value="predicted glycosyltransferase like domains"/>
    <property type="match status" value="1"/>
</dbReference>
<keyword evidence="3" id="KW-1185">Reference proteome</keyword>
<evidence type="ECO:0000313" key="2">
    <source>
        <dbReference type="EMBL" id="MFC3175252.1"/>
    </source>
</evidence>
<proteinExistence type="predicted"/>
<dbReference type="Proteomes" id="UP001595604">
    <property type="component" value="Unassembled WGS sequence"/>
</dbReference>
<dbReference type="SUPFAM" id="SSF141371">
    <property type="entry name" value="PilZ domain-like"/>
    <property type="match status" value="1"/>
</dbReference>
<dbReference type="Pfam" id="PF07238">
    <property type="entry name" value="PilZ"/>
    <property type="match status" value="1"/>
</dbReference>
<name>A0ABV7ITI2_9SPHN</name>
<organism evidence="2 3">
    <name type="scientific">Novosphingobium bradum</name>
    <dbReference type="NCBI Taxonomy" id="1737444"/>
    <lineage>
        <taxon>Bacteria</taxon>
        <taxon>Pseudomonadati</taxon>
        <taxon>Pseudomonadota</taxon>
        <taxon>Alphaproteobacteria</taxon>
        <taxon>Sphingomonadales</taxon>
        <taxon>Sphingomonadaceae</taxon>
        <taxon>Novosphingobium</taxon>
    </lineage>
</organism>
<sequence length="122" mass="13351">MSDSDNRNITRNSLFILAEVRLDGRDEEHRVKVRNLSAGGMMGEGPVKVARGERIAVNLRHVGWVDGSVAWVQDNRFGVAFAEDVDPVVIRAPVAGPEVPPARILKRPYSAQATLGPARKII</sequence>
<feature type="domain" description="PilZ" evidence="1">
    <location>
        <begin position="10"/>
        <end position="87"/>
    </location>
</feature>
<comment type="caution">
    <text evidence="2">The sequence shown here is derived from an EMBL/GenBank/DDBJ whole genome shotgun (WGS) entry which is preliminary data.</text>
</comment>
<evidence type="ECO:0000259" key="1">
    <source>
        <dbReference type="Pfam" id="PF07238"/>
    </source>
</evidence>
<dbReference type="InterPro" id="IPR009875">
    <property type="entry name" value="PilZ_domain"/>
</dbReference>
<gene>
    <name evidence="2" type="ORF">ACFOD9_13405</name>
</gene>
<evidence type="ECO:0000313" key="3">
    <source>
        <dbReference type="Proteomes" id="UP001595604"/>
    </source>
</evidence>
<accession>A0ABV7ITI2</accession>
<dbReference type="RefSeq" id="WP_379510628.1">
    <property type="nucleotide sequence ID" value="NZ_JBHRTQ010000011.1"/>
</dbReference>
<dbReference type="EMBL" id="JBHRTQ010000011">
    <property type="protein sequence ID" value="MFC3175252.1"/>
    <property type="molecule type" value="Genomic_DNA"/>
</dbReference>
<protein>
    <submittedName>
        <fullName evidence="2">PilZ domain-containing protein</fullName>
    </submittedName>
</protein>
<reference evidence="3" key="1">
    <citation type="journal article" date="2019" name="Int. J. Syst. Evol. Microbiol.">
        <title>The Global Catalogue of Microorganisms (GCM) 10K type strain sequencing project: providing services to taxonomists for standard genome sequencing and annotation.</title>
        <authorList>
            <consortium name="The Broad Institute Genomics Platform"/>
            <consortium name="The Broad Institute Genome Sequencing Center for Infectious Disease"/>
            <person name="Wu L."/>
            <person name="Ma J."/>
        </authorList>
    </citation>
    <scope>NUCLEOTIDE SEQUENCE [LARGE SCALE GENOMIC DNA]</scope>
    <source>
        <strain evidence="3">KCTC 42984</strain>
    </source>
</reference>